<proteinExistence type="predicted"/>
<accession>A0A7J8QKW6</accession>
<evidence type="ECO:0000313" key="2">
    <source>
        <dbReference type="EMBL" id="MBA0602224.1"/>
    </source>
</evidence>
<evidence type="ECO:0000313" key="3">
    <source>
        <dbReference type="Proteomes" id="UP000593578"/>
    </source>
</evidence>
<dbReference type="EMBL" id="JABEZZ010000013">
    <property type="protein sequence ID" value="MBA0602224.1"/>
    <property type="molecule type" value="Genomic_DNA"/>
</dbReference>
<feature type="compositionally biased region" description="Acidic residues" evidence="1">
    <location>
        <begin position="8"/>
        <end position="20"/>
    </location>
</feature>
<dbReference type="Proteomes" id="UP000593578">
    <property type="component" value="Unassembled WGS sequence"/>
</dbReference>
<protein>
    <submittedName>
        <fullName evidence="2">Uncharacterized protein</fullName>
    </submittedName>
</protein>
<organism evidence="2 3">
    <name type="scientific">Gossypium raimondii</name>
    <name type="common">Peruvian cotton</name>
    <name type="synonym">Gossypium klotzschianum subsp. raimondii</name>
    <dbReference type="NCBI Taxonomy" id="29730"/>
    <lineage>
        <taxon>Eukaryota</taxon>
        <taxon>Viridiplantae</taxon>
        <taxon>Streptophyta</taxon>
        <taxon>Embryophyta</taxon>
        <taxon>Tracheophyta</taxon>
        <taxon>Spermatophyta</taxon>
        <taxon>Magnoliopsida</taxon>
        <taxon>eudicotyledons</taxon>
        <taxon>Gunneridae</taxon>
        <taxon>Pentapetalae</taxon>
        <taxon>rosids</taxon>
        <taxon>malvids</taxon>
        <taxon>Malvales</taxon>
        <taxon>Malvaceae</taxon>
        <taxon>Malvoideae</taxon>
        <taxon>Gossypium</taxon>
    </lineage>
</organism>
<sequence>MVLSSTEEAGEGEGDGDEDFIDIETLLDDENFMSIAFE</sequence>
<evidence type="ECO:0000256" key="1">
    <source>
        <dbReference type="SAM" id="MobiDB-lite"/>
    </source>
</evidence>
<name>A0A7J8QKW6_GOSRA</name>
<reference evidence="2 3" key="1">
    <citation type="journal article" date="2019" name="Genome Biol. Evol.">
        <title>Insights into the evolution of the New World diploid cottons (Gossypium, subgenus Houzingenia) based on genome sequencing.</title>
        <authorList>
            <person name="Grover C.E."/>
            <person name="Arick M.A. 2nd"/>
            <person name="Thrash A."/>
            <person name="Conover J.L."/>
            <person name="Sanders W.S."/>
            <person name="Peterson D.G."/>
            <person name="Frelichowski J.E."/>
            <person name="Scheffler J.A."/>
            <person name="Scheffler B.E."/>
            <person name="Wendel J.F."/>
        </authorList>
    </citation>
    <scope>NUCLEOTIDE SEQUENCE [LARGE SCALE GENOMIC DNA]</scope>
    <source>
        <strain evidence="2">8</strain>
        <tissue evidence="2">Leaf</tissue>
    </source>
</reference>
<dbReference type="AlphaFoldDB" id="A0A7J8QKW6"/>
<feature type="region of interest" description="Disordered" evidence="1">
    <location>
        <begin position="1"/>
        <end position="20"/>
    </location>
</feature>
<comment type="caution">
    <text evidence="2">The sequence shown here is derived from an EMBL/GenBank/DDBJ whole genome shotgun (WGS) entry which is preliminary data.</text>
</comment>
<gene>
    <name evidence="2" type="ORF">Gorai_002413</name>
</gene>